<evidence type="ECO:0000259" key="15">
    <source>
        <dbReference type="Pfam" id="PF04815"/>
    </source>
</evidence>
<sequence>MASQGAPAHSRRRLYPQQQYDFSAQQPPVVDPAAAAYSASPIYGQSGQPVAGGMFTPATAIPGPVSSAVGSAQIGGPQVGINPAPSYGYNTPGAEAMAGQFGQMNLGASTGAGTPAAAPALPLNSLYNIDLLHQMPPPINDLSLPPPPLILPPTASVTNSPDSNAPYEYMRSTLNAIPATNSLLKKSKLPFALVIRPYASLLDKSKPVQVVGDTVICRCRRCRAYINPFVQFLETGNRWKCNMCNLTNEVPSTFDFNVIKNIASNRYDRAELNHSVVDFIAPPEYMVRPPQPLVYVFVLDISVNAIKNGLLATAVRTIQESLDRIPNKDGRTRIGLIGVDSCLHYFSIPASSEDYVSEPSLLVCPDIEDPFLPVPENLLVTLSNSRENIDNLLSRLPDMFAQNTNQNNALGSALTAAYKLISPVGGKIVCITASLPNVGIGKLEFRDDKKFLGTNKEGTLLQTANSFYKSFAVDCNKQQVSVDMFLFSSSYQDVASLSSLPRFTAGQTHLYPGWSASRSEDAIKFAHELGEHLSQEVALEAVLRVRGSTGLRMNAFYGNFFNRSSDLCSFPTFPRDQSYVVEVSIDETINKSWVPIQSAVLHTTCHGERRIRVTTIAIPTTNLLQDVYASADQVAITAYLTQKAVEKALSSGLGDAREYLQTSLTTMLQTYKKDLMTTNVGASAPLQFSANLRMLPLLVNALIKHVGLRKSAQIPSDLRSAGLCLLSTLPAVHLVKYIHPDFFSLHDMPDEAGNPSEETGEIILPPKLNLTAGNIATHGLYLINDGQILFLWVGRDAVPLLIEDVFGVPSLQHVKAGKAEVPELDNPMNQRVRSIIAKCRESKDQITWPNLYIVREDGDPALRLWASTFLIEDKSDQALSYYQFLGQLRDKVNN</sequence>
<dbReference type="SUPFAM" id="SSF81995">
    <property type="entry name" value="beta-sandwich domain of Sec23/24"/>
    <property type="match status" value="1"/>
</dbReference>
<dbReference type="InterPro" id="IPR050550">
    <property type="entry name" value="SEC23_SEC24_subfamily"/>
</dbReference>
<keyword evidence="10" id="KW-0333">Golgi apparatus</keyword>
<comment type="similarity">
    <text evidence="4">Belongs to the SEC23/SEC24 family. SEC24 subfamily.</text>
</comment>
<dbReference type="InterPro" id="IPR036180">
    <property type="entry name" value="Gelsolin-like_dom_sf"/>
</dbReference>
<dbReference type="STRING" id="857566.A0A1E3PKB4"/>
<dbReference type="InterPro" id="IPR036175">
    <property type="entry name" value="Sec23/24_helical_dom_sf"/>
</dbReference>
<evidence type="ECO:0000256" key="2">
    <source>
        <dbReference type="ARBA" id="ARBA00004496"/>
    </source>
</evidence>
<dbReference type="GO" id="GO:0005789">
    <property type="term" value="C:endoplasmic reticulum membrane"/>
    <property type="evidence" value="ECO:0007669"/>
    <property type="project" value="UniProtKB-SubCell"/>
</dbReference>
<dbReference type="SUPFAM" id="SSF53300">
    <property type="entry name" value="vWA-like"/>
    <property type="match status" value="1"/>
</dbReference>
<name>A0A1E3PKB4_9ASCO</name>
<dbReference type="InterPro" id="IPR006896">
    <property type="entry name" value="Sec23/24_trunk_dom"/>
</dbReference>
<accession>A0A1E3PKB4</accession>
<dbReference type="Gene3D" id="3.40.50.410">
    <property type="entry name" value="von Willebrand factor, type A domain"/>
    <property type="match status" value="1"/>
</dbReference>
<evidence type="ECO:0000259" key="12">
    <source>
        <dbReference type="Pfam" id="PF00626"/>
    </source>
</evidence>
<dbReference type="GO" id="GO:0000149">
    <property type="term" value="F:SNARE binding"/>
    <property type="evidence" value="ECO:0007669"/>
    <property type="project" value="TreeGrafter"/>
</dbReference>
<evidence type="ECO:0000256" key="9">
    <source>
        <dbReference type="ARBA" id="ARBA00022927"/>
    </source>
</evidence>
<keyword evidence="11" id="KW-0472">Membrane</keyword>
<dbReference type="SUPFAM" id="SSF82754">
    <property type="entry name" value="C-terminal, gelsolin-like domain of Sec23/24"/>
    <property type="match status" value="1"/>
</dbReference>
<dbReference type="InterPro" id="IPR007123">
    <property type="entry name" value="Gelsolin-like_dom"/>
</dbReference>
<dbReference type="Gene3D" id="2.30.30.380">
    <property type="entry name" value="Zn-finger domain of Sec23/24"/>
    <property type="match status" value="1"/>
</dbReference>
<feature type="domain" description="Sec23/Sec24 beta-sandwich" evidence="16">
    <location>
        <begin position="539"/>
        <end position="621"/>
    </location>
</feature>
<reference evidence="17 18" key="1">
    <citation type="journal article" date="2016" name="Proc. Natl. Acad. Sci. U.S.A.">
        <title>Comparative genomics of biotechnologically important yeasts.</title>
        <authorList>
            <person name="Riley R."/>
            <person name="Haridas S."/>
            <person name="Wolfe K.H."/>
            <person name="Lopes M.R."/>
            <person name="Hittinger C.T."/>
            <person name="Goeker M."/>
            <person name="Salamov A.A."/>
            <person name="Wisecaver J.H."/>
            <person name="Long T.M."/>
            <person name="Calvey C.H."/>
            <person name="Aerts A.L."/>
            <person name="Barry K.W."/>
            <person name="Choi C."/>
            <person name="Clum A."/>
            <person name="Coughlan A.Y."/>
            <person name="Deshpande S."/>
            <person name="Douglass A.P."/>
            <person name="Hanson S.J."/>
            <person name="Klenk H.-P."/>
            <person name="LaButti K.M."/>
            <person name="Lapidus A."/>
            <person name="Lindquist E.A."/>
            <person name="Lipzen A.M."/>
            <person name="Meier-Kolthoff J.P."/>
            <person name="Ohm R.A."/>
            <person name="Otillar R.P."/>
            <person name="Pangilinan J.L."/>
            <person name="Peng Y."/>
            <person name="Rokas A."/>
            <person name="Rosa C.A."/>
            <person name="Scheuner C."/>
            <person name="Sibirny A.A."/>
            <person name="Slot J.C."/>
            <person name="Stielow J.B."/>
            <person name="Sun H."/>
            <person name="Kurtzman C.P."/>
            <person name="Blackwell M."/>
            <person name="Grigoriev I.V."/>
            <person name="Jeffries T.W."/>
        </authorList>
    </citation>
    <scope>NUCLEOTIDE SEQUENCE [LARGE SCALE GENOMIC DNA]</scope>
    <source>
        <strain evidence="17 18">DSM 6958</strain>
    </source>
</reference>
<dbReference type="PANTHER" id="PTHR13803">
    <property type="entry name" value="SEC24-RELATED PROTEIN"/>
    <property type="match status" value="1"/>
</dbReference>
<dbReference type="GO" id="GO:0008270">
    <property type="term" value="F:zinc ion binding"/>
    <property type="evidence" value="ECO:0007669"/>
    <property type="project" value="InterPro"/>
</dbReference>
<dbReference type="InterPro" id="IPR029006">
    <property type="entry name" value="ADF-H/Gelsolin-like_dom_sf"/>
</dbReference>
<dbReference type="InterPro" id="IPR036174">
    <property type="entry name" value="Znf_Sec23_Sec24_sf"/>
</dbReference>
<dbReference type="EMBL" id="KV454409">
    <property type="protein sequence ID" value="ODQ65778.1"/>
    <property type="molecule type" value="Genomic_DNA"/>
</dbReference>
<evidence type="ECO:0000256" key="8">
    <source>
        <dbReference type="ARBA" id="ARBA00022892"/>
    </source>
</evidence>
<evidence type="ECO:0000259" key="14">
    <source>
        <dbReference type="Pfam" id="PF04811"/>
    </source>
</evidence>
<evidence type="ECO:0000256" key="4">
    <source>
        <dbReference type="ARBA" id="ARBA00008334"/>
    </source>
</evidence>
<feature type="domain" description="Sec23/Sec24 trunk" evidence="14">
    <location>
        <begin position="290"/>
        <end position="531"/>
    </location>
</feature>
<dbReference type="CDD" id="cd01479">
    <property type="entry name" value="Sec24-like"/>
    <property type="match status" value="1"/>
</dbReference>
<dbReference type="InterPro" id="IPR006900">
    <property type="entry name" value="Sec23/24_helical_dom"/>
</dbReference>
<dbReference type="InterPro" id="IPR012990">
    <property type="entry name" value="Beta-sandwich_Sec23_24"/>
</dbReference>
<keyword evidence="5" id="KW-0813">Transport</keyword>
<dbReference type="InterPro" id="IPR041742">
    <property type="entry name" value="Sec24-like_trunk_dom"/>
</dbReference>
<dbReference type="GO" id="GO:0006886">
    <property type="term" value="P:intracellular protein transport"/>
    <property type="evidence" value="ECO:0007669"/>
    <property type="project" value="InterPro"/>
</dbReference>
<gene>
    <name evidence="17" type="ORF">NADFUDRAFT_46409</name>
</gene>
<dbReference type="SUPFAM" id="SSF82919">
    <property type="entry name" value="Zn-finger domain of Sec23/24"/>
    <property type="match status" value="1"/>
</dbReference>
<evidence type="ECO:0000256" key="1">
    <source>
        <dbReference type="ARBA" id="ARBA00004394"/>
    </source>
</evidence>
<dbReference type="Gene3D" id="3.40.20.10">
    <property type="entry name" value="Severin"/>
    <property type="match status" value="1"/>
</dbReference>
<dbReference type="Pfam" id="PF00626">
    <property type="entry name" value="Gelsolin"/>
    <property type="match status" value="1"/>
</dbReference>
<keyword evidence="9" id="KW-0653">Protein transport</keyword>
<evidence type="ECO:0000256" key="3">
    <source>
        <dbReference type="ARBA" id="ARBA00004586"/>
    </source>
</evidence>
<evidence type="ECO:0000256" key="10">
    <source>
        <dbReference type="ARBA" id="ARBA00023034"/>
    </source>
</evidence>
<dbReference type="GO" id="GO:0005801">
    <property type="term" value="C:cis-Golgi network"/>
    <property type="evidence" value="ECO:0007669"/>
    <property type="project" value="EnsemblFungi"/>
</dbReference>
<protein>
    <submittedName>
        <fullName evidence="17">Protein transport protein SEC24</fullName>
    </submittedName>
</protein>
<dbReference type="Pfam" id="PF08033">
    <property type="entry name" value="Sec23_BS"/>
    <property type="match status" value="1"/>
</dbReference>
<dbReference type="InterPro" id="IPR006895">
    <property type="entry name" value="Znf_Sec23_Sec24"/>
</dbReference>
<feature type="domain" description="Gelsolin-like" evidence="12">
    <location>
        <begin position="762"/>
        <end position="836"/>
    </location>
</feature>
<dbReference type="GO" id="GO:0000139">
    <property type="term" value="C:Golgi membrane"/>
    <property type="evidence" value="ECO:0007669"/>
    <property type="project" value="UniProtKB-SubCell"/>
</dbReference>
<dbReference type="Gene3D" id="1.20.120.730">
    <property type="entry name" value="Sec23/Sec24 helical domain"/>
    <property type="match status" value="1"/>
</dbReference>
<dbReference type="PANTHER" id="PTHR13803:SF39">
    <property type="entry name" value="SECRETORY 24AB, ISOFORM A"/>
    <property type="match status" value="1"/>
</dbReference>
<proteinExistence type="inferred from homology"/>
<dbReference type="Pfam" id="PF04815">
    <property type="entry name" value="Sec23_helical"/>
    <property type="match status" value="1"/>
</dbReference>
<feature type="domain" description="Sec23/Sec24 helical" evidence="15">
    <location>
        <begin position="632"/>
        <end position="735"/>
    </location>
</feature>
<evidence type="ECO:0000256" key="7">
    <source>
        <dbReference type="ARBA" id="ARBA00022824"/>
    </source>
</evidence>
<dbReference type="GO" id="GO:0030127">
    <property type="term" value="C:COPII vesicle coat"/>
    <property type="evidence" value="ECO:0007669"/>
    <property type="project" value="InterPro"/>
</dbReference>
<comment type="subcellular location">
    <subcellularLocation>
        <location evidence="2">Cytoplasm</location>
    </subcellularLocation>
    <subcellularLocation>
        <location evidence="3">Endoplasmic reticulum membrane</location>
    </subcellularLocation>
    <subcellularLocation>
        <location evidence="1">Golgi apparatus membrane</location>
    </subcellularLocation>
</comment>
<keyword evidence="7" id="KW-0256">Endoplasmic reticulum</keyword>
<dbReference type="Gene3D" id="2.60.40.1670">
    <property type="entry name" value="beta-sandwich domain of Sec23/24"/>
    <property type="match status" value="1"/>
</dbReference>
<dbReference type="Proteomes" id="UP000095009">
    <property type="component" value="Unassembled WGS sequence"/>
</dbReference>
<dbReference type="GO" id="GO:0090110">
    <property type="term" value="P:COPII-coated vesicle cargo loading"/>
    <property type="evidence" value="ECO:0007669"/>
    <property type="project" value="TreeGrafter"/>
</dbReference>
<dbReference type="InterPro" id="IPR036465">
    <property type="entry name" value="vWFA_dom_sf"/>
</dbReference>
<organism evidence="17 18">
    <name type="scientific">Nadsonia fulvescens var. elongata DSM 6958</name>
    <dbReference type="NCBI Taxonomy" id="857566"/>
    <lineage>
        <taxon>Eukaryota</taxon>
        <taxon>Fungi</taxon>
        <taxon>Dikarya</taxon>
        <taxon>Ascomycota</taxon>
        <taxon>Saccharomycotina</taxon>
        <taxon>Dipodascomycetes</taxon>
        <taxon>Dipodascales</taxon>
        <taxon>Dipodascales incertae sedis</taxon>
        <taxon>Nadsonia</taxon>
    </lineage>
</organism>
<dbReference type="Pfam" id="PF04811">
    <property type="entry name" value="Sec23_trunk"/>
    <property type="match status" value="1"/>
</dbReference>
<dbReference type="GO" id="GO:1990753">
    <property type="term" value="C:equatorial cell cortex"/>
    <property type="evidence" value="ECO:0007669"/>
    <property type="project" value="EnsemblFungi"/>
</dbReference>
<dbReference type="AlphaFoldDB" id="A0A1E3PKB4"/>
<dbReference type="OrthoDB" id="49016at2759"/>
<keyword evidence="6" id="KW-0963">Cytoplasm</keyword>
<evidence type="ECO:0000313" key="18">
    <source>
        <dbReference type="Proteomes" id="UP000095009"/>
    </source>
</evidence>
<evidence type="ECO:0000259" key="16">
    <source>
        <dbReference type="Pfam" id="PF08033"/>
    </source>
</evidence>
<evidence type="ECO:0000313" key="17">
    <source>
        <dbReference type="EMBL" id="ODQ65778.1"/>
    </source>
</evidence>
<feature type="domain" description="Zinc finger Sec23/Sec24-type" evidence="13">
    <location>
        <begin position="216"/>
        <end position="252"/>
    </location>
</feature>
<keyword evidence="8" id="KW-0931">ER-Golgi transport</keyword>
<evidence type="ECO:0000259" key="13">
    <source>
        <dbReference type="Pfam" id="PF04810"/>
    </source>
</evidence>
<keyword evidence="18" id="KW-1185">Reference proteome</keyword>
<evidence type="ECO:0000256" key="6">
    <source>
        <dbReference type="ARBA" id="ARBA00022490"/>
    </source>
</evidence>
<evidence type="ECO:0000256" key="11">
    <source>
        <dbReference type="ARBA" id="ARBA00023136"/>
    </source>
</evidence>
<dbReference type="GO" id="GO:0070971">
    <property type="term" value="C:endoplasmic reticulum exit site"/>
    <property type="evidence" value="ECO:0007669"/>
    <property type="project" value="EnsemblFungi"/>
</dbReference>
<dbReference type="Pfam" id="PF04810">
    <property type="entry name" value="zf-Sec23_Sec24"/>
    <property type="match status" value="1"/>
</dbReference>
<dbReference type="SUPFAM" id="SSF81811">
    <property type="entry name" value="Helical domain of Sec23/24"/>
    <property type="match status" value="1"/>
</dbReference>
<evidence type="ECO:0000256" key="5">
    <source>
        <dbReference type="ARBA" id="ARBA00022448"/>
    </source>
</evidence>